<sequence length="69" mass="7408">MKKLKEETTRTNVKKEYTSPILEVLYIEMEQGIAAGSASVNVGVDVSGNATAVDTDWGGSEDTVIDTPF</sequence>
<name>A0A1T3F830_ELIME</name>
<reference evidence="1 2" key="1">
    <citation type="submission" date="2016-11" db="EMBL/GenBank/DDBJ databases">
        <title>Genome sequence and comparative genomic analysis of clinical strain Elizabethkingia meningoseptica 61421 PRCM.</title>
        <authorList>
            <person name="Wang M."/>
            <person name="Hu S."/>
            <person name="Cao L."/>
            <person name="Jiang T."/>
            <person name="Zhou Y."/>
            <person name="Ming D."/>
        </authorList>
    </citation>
    <scope>NUCLEOTIDE SEQUENCE [LARGE SCALE GENOMIC DNA]</scope>
    <source>
        <strain evidence="1 2">61421 PRCM</strain>
    </source>
</reference>
<dbReference type="EMBL" id="MPOG01000011">
    <property type="protein sequence ID" value="OOH95366.1"/>
    <property type="molecule type" value="Genomic_DNA"/>
</dbReference>
<evidence type="ECO:0000313" key="2">
    <source>
        <dbReference type="Proteomes" id="UP000188947"/>
    </source>
</evidence>
<organism evidence="1 2">
    <name type="scientific">Elizabethkingia meningoseptica</name>
    <name type="common">Chryseobacterium meningosepticum</name>
    <dbReference type="NCBI Taxonomy" id="238"/>
    <lineage>
        <taxon>Bacteria</taxon>
        <taxon>Pseudomonadati</taxon>
        <taxon>Bacteroidota</taxon>
        <taxon>Flavobacteriia</taxon>
        <taxon>Flavobacteriales</taxon>
        <taxon>Weeksellaceae</taxon>
        <taxon>Elizabethkingia</taxon>
    </lineage>
</organism>
<gene>
    <name evidence="1" type="ORF">BMF97_11125</name>
</gene>
<keyword evidence="2" id="KW-1185">Reference proteome</keyword>
<dbReference type="RefSeq" id="WP_077564710.1">
    <property type="nucleotide sequence ID" value="NZ_CP016378.1"/>
</dbReference>
<accession>A0A1T3F830</accession>
<proteinExistence type="predicted"/>
<comment type="caution">
    <text evidence="1">The sequence shown here is derived from an EMBL/GenBank/DDBJ whole genome shotgun (WGS) entry which is preliminary data.</text>
</comment>
<dbReference type="OrthoDB" id="1452752at2"/>
<dbReference type="Proteomes" id="UP000188947">
    <property type="component" value="Unassembled WGS sequence"/>
</dbReference>
<dbReference type="AlphaFoldDB" id="A0A1T3F830"/>
<evidence type="ECO:0000313" key="1">
    <source>
        <dbReference type="EMBL" id="OOH95366.1"/>
    </source>
</evidence>
<protein>
    <submittedName>
        <fullName evidence="1">Uncharacterized protein</fullName>
    </submittedName>
</protein>
<dbReference type="STRING" id="238.BBD35_17385"/>